<evidence type="ECO:0000256" key="2">
    <source>
        <dbReference type="SAM" id="Phobius"/>
    </source>
</evidence>
<feature type="transmembrane region" description="Helical" evidence="2">
    <location>
        <begin position="23"/>
        <end position="47"/>
    </location>
</feature>
<organism evidence="4 5">
    <name type="scientific">Micromonospora pisi</name>
    <dbReference type="NCBI Taxonomy" id="589240"/>
    <lineage>
        <taxon>Bacteria</taxon>
        <taxon>Bacillati</taxon>
        <taxon>Actinomycetota</taxon>
        <taxon>Actinomycetes</taxon>
        <taxon>Micromonosporales</taxon>
        <taxon>Micromonosporaceae</taxon>
        <taxon>Micromonospora</taxon>
    </lineage>
</organism>
<dbReference type="Pfam" id="PF03793">
    <property type="entry name" value="PASTA"/>
    <property type="match status" value="2"/>
</dbReference>
<feature type="compositionally biased region" description="Low complexity" evidence="1">
    <location>
        <begin position="72"/>
        <end position="88"/>
    </location>
</feature>
<evidence type="ECO:0000256" key="1">
    <source>
        <dbReference type="SAM" id="MobiDB-lite"/>
    </source>
</evidence>
<dbReference type="OrthoDB" id="3363460at2"/>
<dbReference type="Proteomes" id="UP000277671">
    <property type="component" value="Unassembled WGS sequence"/>
</dbReference>
<proteinExistence type="predicted"/>
<evidence type="ECO:0000313" key="5">
    <source>
        <dbReference type="Proteomes" id="UP000277671"/>
    </source>
</evidence>
<protein>
    <submittedName>
        <fullName evidence="4">PASTA domain-containing protein</fullName>
    </submittedName>
</protein>
<evidence type="ECO:0000259" key="3">
    <source>
        <dbReference type="PROSITE" id="PS51178"/>
    </source>
</evidence>
<dbReference type="SMART" id="SM00740">
    <property type="entry name" value="PASTA"/>
    <property type="match status" value="2"/>
</dbReference>
<sequence>MSDGNASWQPSSVEQSDRPNRGAVVAGAAVATVVLATIGAIGGWALAKNDSAEPLNQAGGPSATATAVTAEPSPSKTSKPRPSTSTPSAGKTTASVPAGQFELPDLTGQGFERVRQDLRDRELGWQLIFGKDGENPAVLRTDPPAGANVRKGTTVKVFVAGAAPLTDVPEVTALSCNEAKARLVDAGFEPVYPSGKSGLVVRQEPRPGAQLRWNEKVVIYCGNVPNQPTPAA</sequence>
<dbReference type="InterPro" id="IPR005543">
    <property type="entry name" value="PASTA_dom"/>
</dbReference>
<dbReference type="EMBL" id="RBKT01000001">
    <property type="protein sequence ID" value="RKR89215.1"/>
    <property type="molecule type" value="Genomic_DNA"/>
</dbReference>
<feature type="domain" description="PASTA" evidence="3">
    <location>
        <begin position="99"/>
        <end position="161"/>
    </location>
</feature>
<keyword evidence="2" id="KW-1133">Transmembrane helix</keyword>
<name>A0A495JKL0_9ACTN</name>
<keyword evidence="5" id="KW-1185">Reference proteome</keyword>
<dbReference type="Gene3D" id="3.30.10.20">
    <property type="match status" value="2"/>
</dbReference>
<feature type="compositionally biased region" description="Polar residues" evidence="1">
    <location>
        <begin position="1"/>
        <end position="14"/>
    </location>
</feature>
<dbReference type="PROSITE" id="PS51178">
    <property type="entry name" value="PASTA"/>
    <property type="match status" value="2"/>
</dbReference>
<reference evidence="4 5" key="1">
    <citation type="submission" date="2018-10" db="EMBL/GenBank/DDBJ databases">
        <title>Sequencing the genomes of 1000 actinobacteria strains.</title>
        <authorList>
            <person name="Klenk H.-P."/>
        </authorList>
    </citation>
    <scope>NUCLEOTIDE SEQUENCE [LARGE SCALE GENOMIC DNA]</scope>
    <source>
        <strain evidence="4 5">DSM 45175</strain>
    </source>
</reference>
<dbReference type="CDD" id="cd06577">
    <property type="entry name" value="PASTA_pknB"/>
    <property type="match status" value="2"/>
</dbReference>
<dbReference type="AlphaFoldDB" id="A0A495JKL0"/>
<comment type="caution">
    <text evidence="4">The sequence shown here is derived from an EMBL/GenBank/DDBJ whole genome shotgun (WGS) entry which is preliminary data.</text>
</comment>
<feature type="domain" description="PASTA" evidence="3">
    <location>
        <begin position="162"/>
        <end position="223"/>
    </location>
</feature>
<keyword evidence="2" id="KW-0812">Transmembrane</keyword>
<feature type="region of interest" description="Disordered" evidence="1">
    <location>
        <begin position="51"/>
        <end position="106"/>
    </location>
</feature>
<keyword evidence="2" id="KW-0472">Membrane</keyword>
<dbReference type="RefSeq" id="WP_147457037.1">
    <property type="nucleotide sequence ID" value="NZ_RBKT01000001.1"/>
</dbReference>
<gene>
    <name evidence="4" type="ORF">BDK92_3555</name>
</gene>
<accession>A0A495JKL0</accession>
<evidence type="ECO:0000313" key="4">
    <source>
        <dbReference type="EMBL" id="RKR89215.1"/>
    </source>
</evidence>
<feature type="region of interest" description="Disordered" evidence="1">
    <location>
        <begin position="1"/>
        <end position="22"/>
    </location>
</feature>